<organism evidence="1 2">
    <name type="scientific">Streptacidiphilus fuscans</name>
    <dbReference type="NCBI Taxonomy" id="2789292"/>
    <lineage>
        <taxon>Bacteria</taxon>
        <taxon>Bacillati</taxon>
        <taxon>Actinomycetota</taxon>
        <taxon>Actinomycetes</taxon>
        <taxon>Kitasatosporales</taxon>
        <taxon>Streptomycetaceae</taxon>
        <taxon>Streptacidiphilus</taxon>
    </lineage>
</organism>
<reference evidence="1" key="1">
    <citation type="submission" date="2020-11" db="EMBL/GenBank/DDBJ databases">
        <title>Isolation and identification of active actinomycetes.</title>
        <authorList>
            <person name="Yu B."/>
        </authorList>
    </citation>
    <scope>NUCLEOTIDE SEQUENCE</scope>
    <source>
        <strain evidence="1">NEAU-YB345</strain>
    </source>
</reference>
<gene>
    <name evidence="1" type="ORF">I2501_38390</name>
</gene>
<dbReference type="InterPro" id="IPR037883">
    <property type="entry name" value="Knr4/Smi1-like_sf"/>
</dbReference>
<dbReference type="AlphaFoldDB" id="A0A931BGT0"/>
<protein>
    <recommendedName>
        <fullName evidence="3">SMI1/KNR4 family protein</fullName>
    </recommendedName>
</protein>
<accession>A0A931BGT0</accession>
<comment type="caution">
    <text evidence="1">The sequence shown here is derived from an EMBL/GenBank/DDBJ whole genome shotgun (WGS) entry which is preliminary data.</text>
</comment>
<name>A0A931BGT0_9ACTN</name>
<dbReference type="Proteomes" id="UP000657385">
    <property type="component" value="Unassembled WGS sequence"/>
</dbReference>
<evidence type="ECO:0000313" key="1">
    <source>
        <dbReference type="EMBL" id="MBF9073898.1"/>
    </source>
</evidence>
<evidence type="ECO:0000313" key="2">
    <source>
        <dbReference type="Proteomes" id="UP000657385"/>
    </source>
</evidence>
<sequence>MSSLDELRALLGGEPAHGQANPDDWTQVEQYVGSALPSDFKAFLDAYGSGVISRELVLFHPQGTNPLLERMRKTNEVFAERRARALSSGDSEHLPYPFHPESGGLISWGYDYSGDEHFFLPCDPDPNRWQIVTMAHEEGCEPFDGPFSSFALSWVRRLLDVDRHHGLDPAALEFLEPEDLEELVASEEIGPVQPTFEPA</sequence>
<keyword evidence="2" id="KW-1185">Reference proteome</keyword>
<dbReference type="RefSeq" id="WP_196198716.1">
    <property type="nucleotide sequence ID" value="NZ_JADPRT010000029.1"/>
</dbReference>
<dbReference type="Gene3D" id="3.40.1580.10">
    <property type="entry name" value="SMI1/KNR4-like"/>
    <property type="match status" value="1"/>
</dbReference>
<dbReference type="SUPFAM" id="SSF160631">
    <property type="entry name" value="SMI1/KNR4-like"/>
    <property type="match status" value="1"/>
</dbReference>
<proteinExistence type="predicted"/>
<evidence type="ECO:0008006" key="3">
    <source>
        <dbReference type="Google" id="ProtNLM"/>
    </source>
</evidence>
<dbReference type="EMBL" id="JADPRT010000029">
    <property type="protein sequence ID" value="MBF9073898.1"/>
    <property type="molecule type" value="Genomic_DNA"/>
</dbReference>